<keyword evidence="1" id="KW-1133">Transmembrane helix</keyword>
<organism evidence="3 4">
    <name type="scientific">Bacillus salipaludis</name>
    <dbReference type="NCBI Taxonomy" id="2547811"/>
    <lineage>
        <taxon>Bacteria</taxon>
        <taxon>Bacillati</taxon>
        <taxon>Bacillota</taxon>
        <taxon>Bacilli</taxon>
        <taxon>Bacillales</taxon>
        <taxon>Bacillaceae</taxon>
        <taxon>Bacillus</taxon>
    </lineage>
</organism>
<name>A0A4R5VLE0_9BACI</name>
<feature type="transmembrane region" description="Helical" evidence="1">
    <location>
        <begin position="113"/>
        <end position="134"/>
    </location>
</feature>
<evidence type="ECO:0000313" key="3">
    <source>
        <dbReference type="EMBL" id="TDK58594.1"/>
    </source>
</evidence>
<evidence type="ECO:0000256" key="1">
    <source>
        <dbReference type="SAM" id="Phobius"/>
    </source>
</evidence>
<evidence type="ECO:0000313" key="5">
    <source>
        <dbReference type="Proteomes" id="UP001178888"/>
    </source>
</evidence>
<sequence length="167" mass="19016">MYHRLWLIVNTALVVILTVYIWIISPHDSSSVVLAQLLAQIAVIFFIVNVNMYFIFLVIRNTSQRNVKIRLAKFSRALMKWHIKIGVSATILILAHALINLSKVGPLVGYTHVKFVSGYLAILMLSVTLFAGYLRYKKSSGFRRKFHLTSAMILLAAFLIHIFVLLN</sequence>
<evidence type="ECO:0000313" key="2">
    <source>
        <dbReference type="EMBL" id="MDQ6595645.1"/>
    </source>
</evidence>
<dbReference type="Proteomes" id="UP000295132">
    <property type="component" value="Unassembled WGS sequence"/>
</dbReference>
<dbReference type="RefSeq" id="WP_133338108.1">
    <property type="nucleotide sequence ID" value="NZ_JAVGVR010000001.1"/>
</dbReference>
<feature type="transmembrane region" description="Helical" evidence="1">
    <location>
        <begin position="146"/>
        <end position="166"/>
    </location>
</feature>
<protein>
    <submittedName>
        <fullName evidence="3">Uncharacterized protein</fullName>
    </submittedName>
</protein>
<dbReference type="Proteomes" id="UP001178888">
    <property type="component" value="Unassembled WGS sequence"/>
</dbReference>
<evidence type="ECO:0000313" key="4">
    <source>
        <dbReference type="Proteomes" id="UP000295132"/>
    </source>
</evidence>
<keyword evidence="1" id="KW-0472">Membrane</keyword>
<reference evidence="3 4" key="1">
    <citation type="submission" date="2019-03" db="EMBL/GenBank/DDBJ databases">
        <title>Bacillus niacini sp. nov. a Nicotinate-Metabolizing Mesophile Isolated from Soil.</title>
        <authorList>
            <person name="Zhang G."/>
        </authorList>
    </citation>
    <scope>NUCLEOTIDE SEQUENCE [LARGE SCALE GENOMIC DNA]</scope>
    <source>
        <strain evidence="3 4">WN066</strain>
    </source>
</reference>
<keyword evidence="1" id="KW-0812">Transmembrane</keyword>
<dbReference type="EMBL" id="SMYO01000012">
    <property type="protein sequence ID" value="TDK58594.1"/>
    <property type="molecule type" value="Genomic_DNA"/>
</dbReference>
<feature type="transmembrane region" description="Helical" evidence="1">
    <location>
        <begin position="37"/>
        <end position="60"/>
    </location>
</feature>
<keyword evidence="5" id="KW-1185">Reference proteome</keyword>
<accession>A0A4R5VLE0</accession>
<feature type="transmembrane region" description="Helical" evidence="1">
    <location>
        <begin position="81"/>
        <end position="101"/>
    </location>
</feature>
<feature type="transmembrane region" description="Helical" evidence="1">
    <location>
        <begin position="7"/>
        <end position="25"/>
    </location>
</feature>
<proteinExistence type="predicted"/>
<gene>
    <name evidence="3" type="ORF">E2K98_22340</name>
    <name evidence="2" type="ORF">RCG21_04385</name>
</gene>
<dbReference type="AlphaFoldDB" id="A0A4R5VLE0"/>
<dbReference type="EMBL" id="JAVGVR010000001">
    <property type="protein sequence ID" value="MDQ6595645.1"/>
    <property type="molecule type" value="Genomic_DNA"/>
</dbReference>
<comment type="caution">
    <text evidence="3">The sequence shown here is derived from an EMBL/GenBank/DDBJ whole genome shotgun (WGS) entry which is preliminary data.</text>
</comment>
<reference evidence="2" key="2">
    <citation type="submission" date="2023-08" db="EMBL/GenBank/DDBJ databases">
        <title>Nitrogen cycling bacteria in agricultural field soils.</title>
        <authorList>
            <person name="Jang J."/>
        </authorList>
    </citation>
    <scope>NUCLEOTIDE SEQUENCE</scope>
    <source>
        <strain evidence="2">PS3-36</strain>
    </source>
</reference>